<comment type="caution">
    <text evidence="1">The sequence shown here is derived from an EMBL/GenBank/DDBJ whole genome shotgun (WGS) entry which is preliminary data.</text>
</comment>
<reference evidence="1 2" key="1">
    <citation type="submission" date="2019-02" db="EMBL/GenBank/DDBJ databases">
        <title>Genome sequencing of the rare red list fungi Hericium alpestre (H. flagellum).</title>
        <authorList>
            <person name="Buettner E."/>
            <person name="Kellner H."/>
        </authorList>
    </citation>
    <scope>NUCLEOTIDE SEQUENCE [LARGE SCALE GENOMIC DNA]</scope>
    <source>
        <strain evidence="1 2">DSM 108284</strain>
    </source>
</reference>
<gene>
    <name evidence="1" type="ORF">EWM64_g2376</name>
</gene>
<dbReference type="Proteomes" id="UP000298061">
    <property type="component" value="Unassembled WGS sequence"/>
</dbReference>
<dbReference type="AlphaFoldDB" id="A0A4Z0A4J9"/>
<dbReference type="EMBL" id="SFCI01000190">
    <property type="protein sequence ID" value="TFY81635.1"/>
    <property type="molecule type" value="Genomic_DNA"/>
</dbReference>
<evidence type="ECO:0000313" key="2">
    <source>
        <dbReference type="Proteomes" id="UP000298061"/>
    </source>
</evidence>
<name>A0A4Z0A4J9_9AGAM</name>
<evidence type="ECO:0000313" key="1">
    <source>
        <dbReference type="EMBL" id="TFY81635.1"/>
    </source>
</evidence>
<sequence>MKLIFQHANLFFQHANPGFQRVNSDFPCANLGFQRANPGFQRANPVYRHAAPTFQPVKPTVNAMHSGQASSLCGERHLAKLRRPIINLTENSEVWSPSRGERGEVIIRATCAQQHAEIANKGATSRTFRTVRAALLTQEARYADKIEERGAIRAALPPDCPDGAVDTRMAIDPADSV</sequence>
<keyword evidence="2" id="KW-1185">Reference proteome</keyword>
<accession>A0A4Z0A4J9</accession>
<organism evidence="1 2">
    <name type="scientific">Hericium alpestre</name>
    <dbReference type="NCBI Taxonomy" id="135208"/>
    <lineage>
        <taxon>Eukaryota</taxon>
        <taxon>Fungi</taxon>
        <taxon>Dikarya</taxon>
        <taxon>Basidiomycota</taxon>
        <taxon>Agaricomycotina</taxon>
        <taxon>Agaricomycetes</taxon>
        <taxon>Russulales</taxon>
        <taxon>Hericiaceae</taxon>
        <taxon>Hericium</taxon>
    </lineage>
</organism>
<protein>
    <submittedName>
        <fullName evidence="1">Uncharacterized protein</fullName>
    </submittedName>
</protein>
<proteinExistence type="predicted"/>